<dbReference type="GO" id="GO:0046872">
    <property type="term" value="F:metal ion binding"/>
    <property type="evidence" value="ECO:0007669"/>
    <property type="project" value="UniProtKB-KW"/>
</dbReference>
<dbReference type="CDD" id="cd01435">
    <property type="entry name" value="RNAP_I_RPA1_N"/>
    <property type="match status" value="1"/>
</dbReference>
<dbReference type="SUPFAM" id="SSF64484">
    <property type="entry name" value="beta and beta-prime subunits of DNA dependent RNA-polymerase"/>
    <property type="match status" value="1"/>
</dbReference>
<dbReference type="Gene3D" id="6.10.250.2940">
    <property type="match status" value="1"/>
</dbReference>
<dbReference type="Gene3D" id="2.40.40.20">
    <property type="match status" value="1"/>
</dbReference>
<keyword evidence="10" id="KW-0460">Magnesium</keyword>
<feature type="region of interest" description="Disordered" evidence="16">
    <location>
        <begin position="1284"/>
        <end position="1366"/>
    </location>
</feature>
<dbReference type="InterPro" id="IPR006592">
    <property type="entry name" value="RNA_pol_N"/>
</dbReference>
<evidence type="ECO:0000256" key="6">
    <source>
        <dbReference type="ARBA" id="ARBA00022679"/>
    </source>
</evidence>
<gene>
    <name evidence="18" type="ORF">CL6EHI_095890</name>
</gene>
<dbReference type="Pfam" id="PF04998">
    <property type="entry name" value="RNA_pol_Rpb1_5"/>
    <property type="match status" value="1"/>
</dbReference>
<dbReference type="SMART" id="SM00663">
    <property type="entry name" value="RPOLA_N"/>
    <property type="match status" value="1"/>
</dbReference>
<dbReference type="Proteomes" id="UP000078387">
    <property type="component" value="Unassembled WGS sequence"/>
</dbReference>
<dbReference type="InterPro" id="IPR007080">
    <property type="entry name" value="RNA_pol_Rpb1_1"/>
</dbReference>
<feature type="domain" description="RNA polymerase N-terminal" evidence="17">
    <location>
        <begin position="313"/>
        <end position="622"/>
    </location>
</feature>
<dbReference type="Pfam" id="PF04997">
    <property type="entry name" value="RNA_pol_Rpb1_1"/>
    <property type="match status" value="1"/>
</dbReference>
<evidence type="ECO:0000256" key="11">
    <source>
        <dbReference type="ARBA" id="ARBA00023163"/>
    </source>
</evidence>
<evidence type="ECO:0000256" key="7">
    <source>
        <dbReference type="ARBA" id="ARBA00022695"/>
    </source>
</evidence>
<keyword evidence="12" id="KW-0539">Nucleus</keyword>
<dbReference type="FunFam" id="1.10.132.30:FF:000010">
    <property type="entry name" value="DNA-directed RNA polymerase subunit"/>
    <property type="match status" value="1"/>
</dbReference>
<dbReference type="InterPro" id="IPR042102">
    <property type="entry name" value="RNA_pol_Rpb1_3_sf"/>
</dbReference>
<comment type="catalytic activity">
    <reaction evidence="13 15">
        <text>RNA(n) + a ribonucleoside 5'-triphosphate = RNA(n+1) + diphosphate</text>
        <dbReference type="Rhea" id="RHEA:21248"/>
        <dbReference type="Rhea" id="RHEA-COMP:14527"/>
        <dbReference type="Rhea" id="RHEA-COMP:17342"/>
        <dbReference type="ChEBI" id="CHEBI:33019"/>
        <dbReference type="ChEBI" id="CHEBI:61557"/>
        <dbReference type="ChEBI" id="CHEBI:140395"/>
        <dbReference type="EC" id="2.7.7.6"/>
    </reaction>
</comment>
<evidence type="ECO:0000256" key="3">
    <source>
        <dbReference type="ARBA" id="ARBA00011251"/>
    </source>
</evidence>
<evidence type="ECO:0000256" key="2">
    <source>
        <dbReference type="ARBA" id="ARBA00006460"/>
    </source>
</evidence>
<dbReference type="InterPro" id="IPR007066">
    <property type="entry name" value="RNA_pol_Rpb1_3"/>
</dbReference>
<evidence type="ECO:0000313" key="18">
    <source>
        <dbReference type="EMBL" id="GAT95834.1"/>
    </source>
</evidence>
<dbReference type="EC" id="2.7.7.6" evidence="15"/>
<dbReference type="Gene3D" id="3.30.70.2850">
    <property type="match status" value="1"/>
</dbReference>
<proteinExistence type="inferred from homology"/>
<accession>A0A5K1U9Q0</accession>
<comment type="subcellular location">
    <subcellularLocation>
        <location evidence="1">Nucleus</location>
        <location evidence="1">Nucleolus</location>
    </subcellularLocation>
</comment>
<dbReference type="GO" id="GO:0005736">
    <property type="term" value="C:RNA polymerase I complex"/>
    <property type="evidence" value="ECO:0007669"/>
    <property type="project" value="UniProtKB-ARBA"/>
</dbReference>
<comment type="function">
    <text evidence="14">DNA-dependent RNA polymerase catalyzes the transcription of DNA into RNA using the four ribonucleoside triphosphates as substrates. Largest and catalytic core component of RNA polymerase I which synthesizes ribosomal RNA precursors. Forms the polymerase active center together with the second largest subunit. A single stranded DNA template strand of the promoter is positioned within the central active site cleft of Pol I. A bridging helix emanates from RPA1 and crosses the cleft near the catalytic site and is thought to promote translocation of Pol I by acting as a ratchet that moves the RNA-DNA hybrid through the active site by switching from straight to bent conformations at each step of nucleotide addition.</text>
</comment>
<evidence type="ECO:0000256" key="5">
    <source>
        <dbReference type="ARBA" id="ARBA00022553"/>
    </source>
</evidence>
<dbReference type="VEuPathDB" id="AmoebaDB:EHI_095890"/>
<keyword evidence="9" id="KW-0862">Zinc</keyword>
<dbReference type="InterPro" id="IPR007083">
    <property type="entry name" value="RNA_pol_Rpb1_4"/>
</dbReference>
<evidence type="ECO:0000256" key="16">
    <source>
        <dbReference type="SAM" id="MobiDB-lite"/>
    </source>
</evidence>
<evidence type="ECO:0000313" key="19">
    <source>
        <dbReference type="Proteomes" id="UP000078387"/>
    </source>
</evidence>
<protein>
    <recommendedName>
        <fullName evidence="15">DNA-directed RNA polymerase subunit</fullName>
        <ecNumber evidence="15">2.7.7.6</ecNumber>
    </recommendedName>
</protein>
<evidence type="ECO:0000256" key="4">
    <source>
        <dbReference type="ARBA" id="ARBA00022478"/>
    </source>
</evidence>
<evidence type="ECO:0000256" key="8">
    <source>
        <dbReference type="ARBA" id="ARBA00022723"/>
    </source>
</evidence>
<dbReference type="GO" id="GO:0003677">
    <property type="term" value="F:DNA binding"/>
    <property type="evidence" value="ECO:0007669"/>
    <property type="project" value="InterPro"/>
</dbReference>
<dbReference type="CDD" id="cd02735">
    <property type="entry name" value="RNAP_I_Rpa1_C"/>
    <property type="match status" value="1"/>
</dbReference>
<keyword evidence="11 15" id="KW-0804">Transcription</keyword>
<dbReference type="Gene3D" id="3.30.1490.180">
    <property type="entry name" value="RNA polymerase ii"/>
    <property type="match status" value="1"/>
</dbReference>
<dbReference type="Pfam" id="PF05000">
    <property type="entry name" value="RNA_pol_Rpb1_4"/>
    <property type="match status" value="1"/>
</dbReference>
<dbReference type="FunFam" id="1.10.274.100:FF:000012">
    <property type="entry name" value="DNA-directed RNA polymerase subunit"/>
    <property type="match status" value="1"/>
</dbReference>
<feature type="compositionally biased region" description="Basic and acidic residues" evidence="16">
    <location>
        <begin position="1344"/>
        <end position="1366"/>
    </location>
</feature>
<dbReference type="OMA" id="NREDYQQ"/>
<dbReference type="FunFam" id="2.40.40.20:FF:000019">
    <property type="entry name" value="DNA-directed RNA polymerase II subunit RPB1"/>
    <property type="match status" value="1"/>
</dbReference>
<evidence type="ECO:0000256" key="15">
    <source>
        <dbReference type="RuleBase" id="RU004279"/>
    </source>
</evidence>
<comment type="caution">
    <text evidence="18">The sequence shown here is derived from an EMBL/GenBank/DDBJ whole genome shotgun (WGS) entry which is preliminary data.</text>
</comment>
<dbReference type="Gene3D" id="1.10.274.100">
    <property type="entry name" value="RNA polymerase Rpb1, domain 3"/>
    <property type="match status" value="1"/>
</dbReference>
<keyword evidence="7 15" id="KW-0548">Nucleotidyltransferase</keyword>
<evidence type="ECO:0000256" key="9">
    <source>
        <dbReference type="ARBA" id="ARBA00022833"/>
    </source>
</evidence>
<keyword evidence="5" id="KW-0597">Phosphoprotein</keyword>
<dbReference type="InterPro" id="IPR047107">
    <property type="entry name" value="DNA-dir_RNA_pol1_lsu_C"/>
</dbReference>
<dbReference type="VEuPathDB" id="AmoebaDB:KM1_127170"/>
<comment type="subunit">
    <text evidence="3">Component of the RNA polymerase I (Pol I) complex consisting of at least 13 subunits.</text>
</comment>
<dbReference type="Gene3D" id="1.10.357.120">
    <property type="match status" value="1"/>
</dbReference>
<dbReference type="Gene3D" id="1.10.132.30">
    <property type="match status" value="1"/>
</dbReference>
<evidence type="ECO:0000256" key="14">
    <source>
        <dbReference type="ARBA" id="ARBA00053996"/>
    </source>
</evidence>
<comment type="similarity">
    <text evidence="2 15">Belongs to the RNA polymerase beta' chain family.</text>
</comment>
<dbReference type="VEuPathDB" id="AmoebaDB:KM1_127060"/>
<evidence type="ECO:0000256" key="12">
    <source>
        <dbReference type="ARBA" id="ARBA00023242"/>
    </source>
</evidence>
<dbReference type="InterPro" id="IPR015699">
    <property type="entry name" value="DNA-dir_RNA_pol1_lsu_N"/>
</dbReference>
<dbReference type="InterPro" id="IPR045867">
    <property type="entry name" value="DNA-dir_RpoC_beta_prime"/>
</dbReference>
<dbReference type="GO" id="GO:0003899">
    <property type="term" value="F:DNA-directed RNA polymerase activity"/>
    <property type="evidence" value="ECO:0007669"/>
    <property type="project" value="UniProtKB-EC"/>
</dbReference>
<evidence type="ECO:0000259" key="17">
    <source>
        <dbReference type="SMART" id="SM00663"/>
    </source>
</evidence>
<feature type="compositionally biased region" description="Basic and acidic residues" evidence="16">
    <location>
        <begin position="1290"/>
        <end position="1310"/>
    </location>
</feature>
<dbReference type="InterPro" id="IPR000722">
    <property type="entry name" value="RNA_pol_asu"/>
</dbReference>
<dbReference type="EMBL" id="BDEQ01000001">
    <property type="protein sequence ID" value="GAT95834.1"/>
    <property type="molecule type" value="Genomic_DNA"/>
</dbReference>
<dbReference type="VEuPathDB" id="AmoebaDB:EHI7A_114470"/>
<dbReference type="VEuPathDB" id="AmoebaDB:EHI8A_079580"/>
<dbReference type="GO" id="GO:0006351">
    <property type="term" value="P:DNA-templated transcription"/>
    <property type="evidence" value="ECO:0007669"/>
    <property type="project" value="InterPro"/>
</dbReference>
<keyword evidence="4 15" id="KW-0240">DNA-directed RNA polymerase</keyword>
<dbReference type="PANTHER" id="PTHR19376:SF11">
    <property type="entry name" value="DNA-DIRECTED RNA POLYMERASE I SUBUNIT RPA1"/>
    <property type="match status" value="1"/>
</dbReference>
<evidence type="ECO:0000256" key="13">
    <source>
        <dbReference type="ARBA" id="ARBA00048552"/>
    </source>
</evidence>
<dbReference type="InterPro" id="IPR038120">
    <property type="entry name" value="Rpb1_funnel_sf"/>
</dbReference>
<keyword evidence="8" id="KW-0479">Metal-binding</keyword>
<organism evidence="18 19">
    <name type="scientific">Entamoeba histolytica</name>
    <dbReference type="NCBI Taxonomy" id="5759"/>
    <lineage>
        <taxon>Eukaryota</taxon>
        <taxon>Amoebozoa</taxon>
        <taxon>Evosea</taxon>
        <taxon>Archamoebae</taxon>
        <taxon>Mastigamoebida</taxon>
        <taxon>Entamoebidae</taxon>
        <taxon>Entamoeba</taxon>
    </lineage>
</organism>
<evidence type="ECO:0000256" key="1">
    <source>
        <dbReference type="ARBA" id="ARBA00004604"/>
    </source>
</evidence>
<reference evidence="18 19" key="1">
    <citation type="submission" date="2016-05" db="EMBL/GenBank/DDBJ databases">
        <title>First whole genome sequencing of Entamoeba histolytica HM1:IMSS-clone-6.</title>
        <authorList>
            <person name="Mukherjee Avik.K."/>
            <person name="Izumyama S."/>
            <person name="Nakada-Tsukui K."/>
            <person name="Nozaki T."/>
        </authorList>
    </citation>
    <scope>NUCLEOTIDE SEQUENCE [LARGE SCALE GENOMIC DNA]</scope>
    <source>
        <strain evidence="18 19">HM1:IMSS clone 6</strain>
    </source>
</reference>
<dbReference type="Gene3D" id="4.10.860.120">
    <property type="entry name" value="RNA polymerase II, clamp domain"/>
    <property type="match status" value="1"/>
</dbReference>
<feature type="compositionally biased region" description="Acidic residues" evidence="16">
    <location>
        <begin position="1311"/>
        <end position="1328"/>
    </location>
</feature>
<keyword evidence="6 15" id="KW-0808">Transferase</keyword>
<evidence type="ECO:0000256" key="10">
    <source>
        <dbReference type="ARBA" id="ARBA00022842"/>
    </source>
</evidence>
<name>A0A5K1U9Q0_ENTHI</name>
<dbReference type="VEuPathDB" id="AmoebaDB:EHI5A_097790"/>
<dbReference type="InterPro" id="IPR044893">
    <property type="entry name" value="RNA_pol_Rpb1_clamp_domain"/>
</dbReference>
<dbReference type="Pfam" id="PF00623">
    <property type="entry name" value="RNA_pol_Rpb1_2"/>
    <property type="match status" value="1"/>
</dbReference>
<dbReference type="Pfam" id="PF04983">
    <property type="entry name" value="RNA_pol_Rpb1_3"/>
    <property type="match status" value="1"/>
</dbReference>
<dbReference type="PANTHER" id="PTHR19376">
    <property type="entry name" value="DNA-DIRECTED RNA POLYMERASE"/>
    <property type="match status" value="1"/>
</dbReference>
<sequence>MSSVELRKTFQESPVEITSTGFDFYSADEIRHMSVKEITKGTSFDLLGNQELEGLYDPALGVFGKNTICPTCGLTEEGCPGHFGHFELEEPMYQPLLLTELLKLLRSICMKCHSLKASKQVILGAAIEFERLAKNDIEGAMDIHGLVKEAQYIQRKANASRGKLKREQIEDEENLTVEREVDKELESIFKKECGKGIKKDISFIHTDTHCKAVRNELIAHMVALKDKPCPYCKTVSPKIVLNDSKTGFVFYGENTDAAKNRSEHKYETTPSYIMNILKEAWGHNEIQNEVLSRMYYSQMRGGEKLDVIVPSYHMFFVEVLPIPPSRFRQLNKFGDLISDHPQSIYYRTIIESSNALKVRREGTALDYPEKYFIDQMQKAYNLLILTGNADEGISMKSILEHKKGLFRNNMMGKRVNYAARTVISPDPFLPTNTIGMPLPFAMRLTIAVPVNERNYEEMKQAVINGPQVWPGALYIENEWGHKIVLLDDSNPYNKTKRQGEAERLLVIDPKAPRSFKTVFRHVIDNDMVLSNRQPTLHKPGIMGHYVKVLKIEKTIRMHYANCNTFNADFDGDEMNLHLPQSMEARSEVMNIALSDEQYVVPKNGQPLRGLIQDHVISSFMLTKRDTFFTKEEYCQIVYTALYGIYEQYSIRIPMPAILKPIPKWTGKQVVTAILMHISTNHCTINFEGKCKVSTNEINRGGYQTKKERKLMKQKDEFTEKWSGANDSLCIIKDSQMLTGTLDKNQIGASNQSLIHAIYELYNGKVSGMCLTLLSRLLTTYLQRIGHTCSLDDCMLKPEFDNKRTEMLNKTNELARTAIAKHFKLEGHSKYDIDLALANARRRPQLSKELDDAVKTEVNECTSNVIKECIPYGQLRAFPWNSLALMTTTGAKGSKVNHSQITCLLGQQELEGRRVPVMATGKTLPSFPRYDTSARAGGFIASRFLTGVPPQEFFFHCMAGREGLIDTAVKTASSGYLQRCVIKMLESLHVEYDYSVRESDGSIIEFMYGDDGIDVMKSGFLNNIDFWANNYDALVSKYETKAILSKFKKGFSRACKLQKKCLRHPEKYEPVQSIYSPSNNLAAVSEKYYKLINDYIKEDKRGEFKSGKLDPETFKVMMMLKYNKSLINPGEPVGVLAGQSIGEPSTQMTLNTFHLAGRGDVNVTLGMPRIKELVMFAKKEIATPSMILYLKEPNQKNTEKLAKLLTKVTLANIIEGIKCLDSIIVHEGQRRRQYTIDLTLIDKYEEVVDFNTTEITKKIKSVLMNEIAKRQQSKVGIDIDYKGVSGEEAEEKVNEESEDVQEKINKGKVIEEEVPEEEQNEMSEEEIETEEKSGSSSSSEEEEKEEKKSPLEEEKEEIKEKPNLVEKEEKGKKQHLVVSVLLNVNDKVSMVSVVEKVIEKIILYECPHIVRGIPLSKKKEGRTIYYVMTEGVNFRAALQFGNLVDVDTVETNDVYAVLNMYGVEAARTVLIHEIDSVFKAYGIDVDPRHLNLVADYMTYEGEYKSLNRSGMDHNPSPFTKITFETSLGFLAKTCVSGQKDNLRSPSGSVVMGKNMVFGTGAFDIYTELSDE</sequence>
<dbReference type="InterPro" id="IPR007081">
    <property type="entry name" value="RNA_pol_Rpb1_5"/>
</dbReference>